<gene>
    <name evidence="2" type="ORF">FWILDA_LOCUS3943</name>
</gene>
<dbReference type="GO" id="GO:0004672">
    <property type="term" value="F:protein kinase activity"/>
    <property type="evidence" value="ECO:0007669"/>
    <property type="project" value="InterPro"/>
</dbReference>
<keyword evidence="3" id="KW-1185">Reference proteome</keyword>
<dbReference type="EMBL" id="CAMKVN010000556">
    <property type="protein sequence ID" value="CAI2169166.1"/>
    <property type="molecule type" value="Genomic_DNA"/>
</dbReference>
<evidence type="ECO:0000313" key="2">
    <source>
        <dbReference type="EMBL" id="CAI2169166.1"/>
    </source>
</evidence>
<accession>A0A9W4SJE3</accession>
<dbReference type="Proteomes" id="UP001153678">
    <property type="component" value="Unassembled WGS sequence"/>
</dbReference>
<name>A0A9W4SJE3_9GLOM</name>
<sequence length="342" mass="39856">MDSNSGFGKCFDCRKERSNARWCKCCEYNAFKENFRNWSSGNFNVDKFIKYTQLNATESVDYLEYIDFDQLEFVEKSNKSGDFSTIYSAIWMEGPRSIWDEDIAQWTRNGPMKVSLKRLHNSQNISEDYLKHLYKYQYSLHESFADFFGITKDPTSKYMLVMKYYANYENRDLYSFLDETQGMLCWRDILIMLWQISGGIVHYHEKGLIHGNIHGGNILVEVTQGSFENIDIPDIEPYYINKENSNEIYGVLPYVAPEILQGKPLTESIDIYSFGMIMWTLSAGVLPWCNRPHDSNLASQICSGLRPEIRTPNVYTQLMTRCWDSDPSSRPTTSELNDELET</sequence>
<dbReference type="InterPro" id="IPR011009">
    <property type="entry name" value="Kinase-like_dom_sf"/>
</dbReference>
<dbReference type="GO" id="GO:0005737">
    <property type="term" value="C:cytoplasm"/>
    <property type="evidence" value="ECO:0007669"/>
    <property type="project" value="TreeGrafter"/>
</dbReference>
<dbReference type="GO" id="GO:0005524">
    <property type="term" value="F:ATP binding"/>
    <property type="evidence" value="ECO:0007669"/>
    <property type="project" value="InterPro"/>
</dbReference>
<dbReference type="PROSITE" id="PS50011">
    <property type="entry name" value="PROTEIN_KINASE_DOM"/>
    <property type="match status" value="1"/>
</dbReference>
<dbReference type="InterPro" id="IPR001245">
    <property type="entry name" value="Ser-Thr/Tyr_kinase_cat_dom"/>
</dbReference>
<dbReference type="InterPro" id="IPR000719">
    <property type="entry name" value="Prot_kinase_dom"/>
</dbReference>
<dbReference type="Gene3D" id="1.10.510.10">
    <property type="entry name" value="Transferase(Phosphotransferase) domain 1"/>
    <property type="match status" value="1"/>
</dbReference>
<evidence type="ECO:0000259" key="1">
    <source>
        <dbReference type="PROSITE" id="PS50011"/>
    </source>
</evidence>
<reference evidence="2" key="1">
    <citation type="submission" date="2022-08" db="EMBL/GenBank/DDBJ databases">
        <authorList>
            <person name="Kallberg Y."/>
            <person name="Tangrot J."/>
            <person name="Rosling A."/>
        </authorList>
    </citation>
    <scope>NUCLEOTIDE SEQUENCE</scope>
    <source>
        <strain evidence="2">Wild A</strain>
    </source>
</reference>
<protein>
    <submittedName>
        <fullName evidence="2">15827_t:CDS:1</fullName>
    </submittedName>
</protein>
<organism evidence="2 3">
    <name type="scientific">Funneliformis geosporum</name>
    <dbReference type="NCBI Taxonomy" id="1117311"/>
    <lineage>
        <taxon>Eukaryota</taxon>
        <taxon>Fungi</taxon>
        <taxon>Fungi incertae sedis</taxon>
        <taxon>Mucoromycota</taxon>
        <taxon>Glomeromycotina</taxon>
        <taxon>Glomeromycetes</taxon>
        <taxon>Glomerales</taxon>
        <taxon>Glomeraceae</taxon>
        <taxon>Funneliformis</taxon>
    </lineage>
</organism>
<comment type="caution">
    <text evidence="2">The sequence shown here is derived from an EMBL/GenBank/DDBJ whole genome shotgun (WGS) entry which is preliminary data.</text>
</comment>
<dbReference type="OrthoDB" id="4062651at2759"/>
<dbReference type="Pfam" id="PF07714">
    <property type="entry name" value="PK_Tyr_Ser-Thr"/>
    <property type="match status" value="1"/>
</dbReference>
<dbReference type="InterPro" id="IPR050167">
    <property type="entry name" value="Ser_Thr_protein_kinase"/>
</dbReference>
<evidence type="ECO:0000313" key="3">
    <source>
        <dbReference type="Proteomes" id="UP001153678"/>
    </source>
</evidence>
<dbReference type="AlphaFoldDB" id="A0A9W4SJE3"/>
<feature type="domain" description="Protein kinase" evidence="1">
    <location>
        <begin position="72"/>
        <end position="342"/>
    </location>
</feature>
<proteinExistence type="predicted"/>
<dbReference type="GO" id="GO:0007165">
    <property type="term" value="P:signal transduction"/>
    <property type="evidence" value="ECO:0007669"/>
    <property type="project" value="TreeGrafter"/>
</dbReference>
<dbReference type="SUPFAM" id="SSF56112">
    <property type="entry name" value="Protein kinase-like (PK-like)"/>
    <property type="match status" value="1"/>
</dbReference>
<dbReference type="PANTHER" id="PTHR23257">
    <property type="entry name" value="SERINE-THREONINE PROTEIN KINASE"/>
    <property type="match status" value="1"/>
</dbReference>